<feature type="transmembrane region" description="Helical" evidence="1">
    <location>
        <begin position="38"/>
        <end position="61"/>
    </location>
</feature>
<keyword evidence="1" id="KW-0472">Membrane</keyword>
<dbReference type="AlphaFoldDB" id="A0A6N7ISR8"/>
<dbReference type="PANTHER" id="PTHR40547">
    <property type="entry name" value="SLL0298 PROTEIN"/>
    <property type="match status" value="1"/>
</dbReference>
<keyword evidence="4" id="KW-1185">Reference proteome</keyword>
<evidence type="ECO:0000313" key="4">
    <source>
        <dbReference type="Proteomes" id="UP000441717"/>
    </source>
</evidence>
<evidence type="ECO:0000259" key="2">
    <source>
        <dbReference type="Pfam" id="PF09835"/>
    </source>
</evidence>
<feature type="transmembrane region" description="Helical" evidence="1">
    <location>
        <begin position="68"/>
        <end position="88"/>
    </location>
</feature>
<feature type="transmembrane region" description="Helical" evidence="1">
    <location>
        <begin position="120"/>
        <end position="141"/>
    </location>
</feature>
<dbReference type="Pfam" id="PF09835">
    <property type="entry name" value="DUF2062"/>
    <property type="match status" value="1"/>
</dbReference>
<protein>
    <submittedName>
        <fullName evidence="3">DUF2062 domain-containing protein</fullName>
    </submittedName>
</protein>
<feature type="domain" description="DUF2062" evidence="2">
    <location>
        <begin position="16"/>
        <end position="149"/>
    </location>
</feature>
<sequence>MLTLKAKEKWRHLKNYLQAKYNQIINLPDAPSRIAHGVALGAALDFFPIPLISIPVAYLLARLIRVNAVAAALSAAFFKWAVPFFYALNYMVGRALIGDDVMVATADAHPVPPAIRELGYPFLLGALVDASLAWLLVYFPVRRLLESRQK</sequence>
<accession>A0A6N7ISR8</accession>
<organism evidence="3 4">
    <name type="scientific">Desulfofundulus thermobenzoicus</name>
    <dbReference type="NCBI Taxonomy" id="29376"/>
    <lineage>
        <taxon>Bacteria</taxon>
        <taxon>Bacillati</taxon>
        <taxon>Bacillota</taxon>
        <taxon>Clostridia</taxon>
        <taxon>Eubacteriales</taxon>
        <taxon>Peptococcaceae</taxon>
        <taxon>Desulfofundulus</taxon>
    </lineage>
</organism>
<keyword evidence="1" id="KW-0812">Transmembrane</keyword>
<dbReference type="Proteomes" id="UP000441717">
    <property type="component" value="Unassembled WGS sequence"/>
</dbReference>
<dbReference type="OrthoDB" id="2081976at2"/>
<dbReference type="InterPro" id="IPR018639">
    <property type="entry name" value="DUF2062"/>
</dbReference>
<dbReference type="RefSeq" id="WP_152947531.1">
    <property type="nucleotide sequence ID" value="NZ_WHYR01000038.1"/>
</dbReference>
<reference evidence="3 4" key="1">
    <citation type="submission" date="2019-10" db="EMBL/GenBank/DDBJ databases">
        <title>Comparative genomics of sulfur disproportionating microorganisms.</title>
        <authorList>
            <person name="Ward L.M."/>
            <person name="Bertran E."/>
            <person name="Johnston D."/>
        </authorList>
    </citation>
    <scope>NUCLEOTIDE SEQUENCE [LARGE SCALE GENOMIC DNA]</scope>
    <source>
        <strain evidence="3 4">DSM 14055</strain>
    </source>
</reference>
<keyword evidence="1" id="KW-1133">Transmembrane helix</keyword>
<name>A0A6N7ISR8_9FIRM</name>
<proteinExistence type="predicted"/>
<evidence type="ECO:0000313" key="3">
    <source>
        <dbReference type="EMBL" id="MQL53100.1"/>
    </source>
</evidence>
<evidence type="ECO:0000256" key="1">
    <source>
        <dbReference type="SAM" id="Phobius"/>
    </source>
</evidence>
<comment type="caution">
    <text evidence="3">The sequence shown here is derived from an EMBL/GenBank/DDBJ whole genome shotgun (WGS) entry which is preliminary data.</text>
</comment>
<dbReference type="PANTHER" id="PTHR40547:SF1">
    <property type="entry name" value="SLL0298 PROTEIN"/>
    <property type="match status" value="1"/>
</dbReference>
<dbReference type="EMBL" id="WHYR01000038">
    <property type="protein sequence ID" value="MQL53100.1"/>
    <property type="molecule type" value="Genomic_DNA"/>
</dbReference>
<gene>
    <name evidence="3" type="ORF">GFC01_12705</name>
</gene>